<evidence type="ECO:0000256" key="1">
    <source>
        <dbReference type="ARBA" id="ARBA00005582"/>
    </source>
</evidence>
<dbReference type="InterPro" id="IPR003565">
    <property type="entry name" value="Tetra_PHTase"/>
</dbReference>
<name>A0A0F9HUR9_9ZZZZ</name>
<reference evidence="7" key="1">
    <citation type="journal article" date="2015" name="Nature">
        <title>Complex archaea that bridge the gap between prokaryotes and eukaryotes.</title>
        <authorList>
            <person name="Spang A."/>
            <person name="Saw J.H."/>
            <person name="Jorgensen S.L."/>
            <person name="Zaremba-Niedzwiedzka K."/>
            <person name="Martijn J."/>
            <person name="Lind A.E."/>
            <person name="van Eijk R."/>
            <person name="Schleper C."/>
            <person name="Guy L."/>
            <person name="Ettema T.J."/>
        </authorList>
    </citation>
    <scope>NUCLEOTIDE SEQUENCE</scope>
</reference>
<dbReference type="PROSITE" id="PS51462">
    <property type="entry name" value="NUDIX"/>
    <property type="match status" value="1"/>
</dbReference>
<organism evidence="7">
    <name type="scientific">marine sediment metagenome</name>
    <dbReference type="NCBI Taxonomy" id="412755"/>
    <lineage>
        <taxon>unclassified sequences</taxon>
        <taxon>metagenomes</taxon>
        <taxon>ecological metagenomes</taxon>
    </lineage>
</organism>
<protein>
    <recommendedName>
        <fullName evidence="2">Bis(5'-nucleosyl)-tetraphosphatase [asymmetrical]</fullName>
    </recommendedName>
    <alternativeName>
        <fullName evidence="5">Diadenosine 5',5'''-P1,P4-tetraphosphate asymmetrical hydrolase</fullName>
    </alternativeName>
</protein>
<dbReference type="CDD" id="cd03428">
    <property type="entry name" value="NUDIX_Ap4A_Nudt2"/>
    <property type="match status" value="1"/>
</dbReference>
<evidence type="ECO:0000256" key="2">
    <source>
        <dbReference type="ARBA" id="ARBA00018911"/>
    </source>
</evidence>
<dbReference type="GO" id="GO:0004081">
    <property type="term" value="F:bis(5'-nucleosyl)-tetraphosphatase (asymmetrical) activity"/>
    <property type="evidence" value="ECO:0007669"/>
    <property type="project" value="TreeGrafter"/>
</dbReference>
<evidence type="ECO:0000256" key="3">
    <source>
        <dbReference type="ARBA" id="ARBA00022741"/>
    </source>
</evidence>
<dbReference type="InterPro" id="IPR000086">
    <property type="entry name" value="NUDIX_hydrolase_dom"/>
</dbReference>
<dbReference type="InterPro" id="IPR051325">
    <property type="entry name" value="Nudix_hydrolase_domain"/>
</dbReference>
<sequence>MVYGSEKILRCEKSCGAIVYRIEKEEIHILLVQMNRGHWSFPKGNIKRSETEDQTALRELKEETNLEIEIFDGFKQPVSFLSETNTLKDVIYILAKPKSLIIHRQETEIRSIHWFKFEEALDILTYDKDNEILKKALLRINDIQRIL</sequence>
<gene>
    <name evidence="7" type="ORF">LCGC14_2020710</name>
</gene>
<dbReference type="Pfam" id="PF00293">
    <property type="entry name" value="NUDIX"/>
    <property type="match status" value="1"/>
</dbReference>
<evidence type="ECO:0000259" key="6">
    <source>
        <dbReference type="PROSITE" id="PS51462"/>
    </source>
</evidence>
<accession>A0A0F9HUR9</accession>
<dbReference type="PROSITE" id="PS00893">
    <property type="entry name" value="NUDIX_BOX"/>
    <property type="match status" value="1"/>
</dbReference>
<dbReference type="GO" id="GO:0000166">
    <property type="term" value="F:nucleotide binding"/>
    <property type="evidence" value="ECO:0007669"/>
    <property type="project" value="UniProtKB-KW"/>
</dbReference>
<comment type="caution">
    <text evidence="7">The sequence shown here is derived from an EMBL/GenBank/DDBJ whole genome shotgun (WGS) entry which is preliminary data.</text>
</comment>
<dbReference type="InterPro" id="IPR015797">
    <property type="entry name" value="NUDIX_hydrolase-like_dom_sf"/>
</dbReference>
<dbReference type="PANTHER" id="PTHR21340:SF0">
    <property type="entry name" value="BIS(5'-NUCLEOSYL)-TETRAPHOSPHATASE [ASYMMETRICAL]"/>
    <property type="match status" value="1"/>
</dbReference>
<evidence type="ECO:0000256" key="5">
    <source>
        <dbReference type="ARBA" id="ARBA00032644"/>
    </source>
</evidence>
<keyword evidence="4" id="KW-0378">Hydrolase</keyword>
<dbReference type="InterPro" id="IPR020084">
    <property type="entry name" value="NUDIX_hydrolase_CS"/>
</dbReference>
<dbReference type="GO" id="GO:0006167">
    <property type="term" value="P:AMP biosynthetic process"/>
    <property type="evidence" value="ECO:0007669"/>
    <property type="project" value="TreeGrafter"/>
</dbReference>
<dbReference type="GO" id="GO:0006754">
    <property type="term" value="P:ATP biosynthetic process"/>
    <property type="evidence" value="ECO:0007669"/>
    <property type="project" value="TreeGrafter"/>
</dbReference>
<dbReference type="Gene3D" id="3.90.79.10">
    <property type="entry name" value="Nucleoside Triphosphate Pyrophosphohydrolase"/>
    <property type="match status" value="1"/>
</dbReference>
<comment type="similarity">
    <text evidence="1">Belongs to the Nudix hydrolase family.</text>
</comment>
<proteinExistence type="inferred from homology"/>
<dbReference type="AlphaFoldDB" id="A0A0F9HUR9"/>
<evidence type="ECO:0000256" key="4">
    <source>
        <dbReference type="ARBA" id="ARBA00022801"/>
    </source>
</evidence>
<dbReference type="PANTHER" id="PTHR21340">
    <property type="entry name" value="DIADENOSINE 5,5-P1,P4-TETRAPHOSPHATE PYROPHOSPHOHYDROLASE MUTT"/>
    <property type="match status" value="1"/>
</dbReference>
<feature type="domain" description="Nudix hydrolase" evidence="6">
    <location>
        <begin position="10"/>
        <end position="138"/>
    </location>
</feature>
<dbReference type="EMBL" id="LAZR01023335">
    <property type="protein sequence ID" value="KKL78852.1"/>
    <property type="molecule type" value="Genomic_DNA"/>
</dbReference>
<evidence type="ECO:0000313" key="7">
    <source>
        <dbReference type="EMBL" id="KKL78852.1"/>
    </source>
</evidence>
<dbReference type="SUPFAM" id="SSF55811">
    <property type="entry name" value="Nudix"/>
    <property type="match status" value="1"/>
</dbReference>
<keyword evidence="3" id="KW-0547">Nucleotide-binding</keyword>